<feature type="transmembrane region" description="Helical" evidence="1">
    <location>
        <begin position="475"/>
        <end position="500"/>
    </location>
</feature>
<sequence length="597" mass="68074">MRLTRLRQPSFFLRSLPKSRYHRNISIFPIMNEGRMDYAPVEPLPPYSTTWGDDIVKDDKVNGRKGQVSWFRTFDSLKQRTAPLIRTNSPFLRTKVWPIVKKAKPTKKQSVAFLLLFCFGILPFILVGRFSDSTSWLDVERPFYEIFAAKVISCGDAFGTPKNSTITGIEGLFVLDLTFGSFPFSQAKLIDVAWDLFIGRGCQLIAWLISYTVFSDALLRVIERHPASYQTFTHIALEGPSLASTWALLKDLFRTRSKRTWTLFAYMLLSIVYVLSMPTVLSAMTGYVNTSIGWVDVEDSNEQIIPAANFKAGWFVYSAGNVTLNSTCSASDQIQQWAVLESERDDYCDCMLPNGTVLPIRTWRLRHPGNISRYYRDGYNFTSCNPHFSNNTKTFENYYDKKTHNCKLFSLPRLILADMLAGNATFNITISGHDYNVDTLNYTKGFCNNNKGYTYLELTGRSRCLPDTANPSYKWGFSTMLSGVVIIVNFIWALTMYTVWQDAQFNSTLVKSGYAMTQLRAAFTLATAARAKTGMEDRELLRAETKSLEKELFGTRKKEQAQVDYDIFRGSASDEELDEDGSGLRKRRDFVNEEVRN</sequence>
<organism evidence="2 3">
    <name type="scientific">Zopfia rhizophila CBS 207.26</name>
    <dbReference type="NCBI Taxonomy" id="1314779"/>
    <lineage>
        <taxon>Eukaryota</taxon>
        <taxon>Fungi</taxon>
        <taxon>Dikarya</taxon>
        <taxon>Ascomycota</taxon>
        <taxon>Pezizomycotina</taxon>
        <taxon>Dothideomycetes</taxon>
        <taxon>Dothideomycetes incertae sedis</taxon>
        <taxon>Zopfiaceae</taxon>
        <taxon>Zopfia</taxon>
    </lineage>
</organism>
<evidence type="ECO:0000313" key="3">
    <source>
        <dbReference type="Proteomes" id="UP000800200"/>
    </source>
</evidence>
<keyword evidence="1" id="KW-0472">Membrane</keyword>
<evidence type="ECO:0000313" key="2">
    <source>
        <dbReference type="EMBL" id="KAF2181873.1"/>
    </source>
</evidence>
<evidence type="ECO:0000256" key="1">
    <source>
        <dbReference type="SAM" id="Phobius"/>
    </source>
</evidence>
<protein>
    <submittedName>
        <fullName evidence="2">Uncharacterized protein</fullName>
    </submittedName>
</protein>
<feature type="transmembrane region" description="Helical" evidence="1">
    <location>
        <begin position="263"/>
        <end position="281"/>
    </location>
</feature>
<keyword evidence="1" id="KW-1133">Transmembrane helix</keyword>
<gene>
    <name evidence="2" type="ORF">K469DRAFT_258610</name>
</gene>
<accession>A0A6A6DS36</accession>
<dbReference type="OrthoDB" id="3903561at2759"/>
<keyword evidence="3" id="KW-1185">Reference proteome</keyword>
<dbReference type="AlphaFoldDB" id="A0A6A6DS36"/>
<dbReference type="EMBL" id="ML994651">
    <property type="protein sequence ID" value="KAF2181873.1"/>
    <property type="molecule type" value="Genomic_DNA"/>
</dbReference>
<proteinExistence type="predicted"/>
<dbReference type="Proteomes" id="UP000800200">
    <property type="component" value="Unassembled WGS sequence"/>
</dbReference>
<keyword evidence="1" id="KW-0812">Transmembrane</keyword>
<name>A0A6A6DS36_9PEZI</name>
<reference evidence="2" key="1">
    <citation type="journal article" date="2020" name="Stud. Mycol.">
        <title>101 Dothideomycetes genomes: a test case for predicting lifestyles and emergence of pathogens.</title>
        <authorList>
            <person name="Haridas S."/>
            <person name="Albert R."/>
            <person name="Binder M."/>
            <person name="Bloem J."/>
            <person name="Labutti K."/>
            <person name="Salamov A."/>
            <person name="Andreopoulos B."/>
            <person name="Baker S."/>
            <person name="Barry K."/>
            <person name="Bills G."/>
            <person name="Bluhm B."/>
            <person name="Cannon C."/>
            <person name="Castanera R."/>
            <person name="Culley D."/>
            <person name="Daum C."/>
            <person name="Ezra D."/>
            <person name="Gonzalez J."/>
            <person name="Henrissat B."/>
            <person name="Kuo A."/>
            <person name="Liang C."/>
            <person name="Lipzen A."/>
            <person name="Lutzoni F."/>
            <person name="Magnuson J."/>
            <person name="Mondo S."/>
            <person name="Nolan M."/>
            <person name="Ohm R."/>
            <person name="Pangilinan J."/>
            <person name="Park H.-J."/>
            <person name="Ramirez L."/>
            <person name="Alfaro M."/>
            <person name="Sun H."/>
            <person name="Tritt A."/>
            <person name="Yoshinaga Y."/>
            <person name="Zwiers L.-H."/>
            <person name="Turgeon B."/>
            <person name="Goodwin S."/>
            <person name="Spatafora J."/>
            <person name="Crous P."/>
            <person name="Grigoriev I."/>
        </authorList>
    </citation>
    <scope>NUCLEOTIDE SEQUENCE</scope>
    <source>
        <strain evidence="2">CBS 207.26</strain>
    </source>
</reference>
<feature type="transmembrane region" description="Helical" evidence="1">
    <location>
        <begin position="111"/>
        <end position="131"/>
    </location>
</feature>